<keyword evidence="3" id="KW-1185">Reference proteome</keyword>
<dbReference type="SUPFAM" id="SSF46548">
    <property type="entry name" value="alpha-helical ferredoxin"/>
    <property type="match status" value="1"/>
</dbReference>
<proteinExistence type="predicted"/>
<dbReference type="EMBL" id="BMDX01000021">
    <property type="protein sequence ID" value="GGA86813.1"/>
    <property type="molecule type" value="Genomic_DNA"/>
</dbReference>
<accession>A0A8J2XQW8</accession>
<protein>
    <recommendedName>
        <fullName evidence="1">4Fe-4S ferredoxin-type domain-containing protein</fullName>
    </recommendedName>
</protein>
<gene>
    <name evidence="2" type="ORF">GCM10011369_31080</name>
</gene>
<feature type="domain" description="4Fe-4S ferredoxin-type" evidence="1">
    <location>
        <begin position="34"/>
        <end position="110"/>
    </location>
</feature>
<dbReference type="PANTHER" id="PTHR32479:SF19">
    <property type="entry name" value="ANAEROBIC GLYCEROL-3-PHOSPHATE DEHYDROGENASE SUBUNIT C"/>
    <property type="match status" value="1"/>
</dbReference>
<evidence type="ECO:0000313" key="2">
    <source>
        <dbReference type="EMBL" id="GGA86813.1"/>
    </source>
</evidence>
<dbReference type="Proteomes" id="UP000619743">
    <property type="component" value="Unassembled WGS sequence"/>
</dbReference>
<reference evidence="3" key="1">
    <citation type="journal article" date="2019" name="Int. J. Syst. Evol. Microbiol.">
        <title>The Global Catalogue of Microorganisms (GCM) 10K type strain sequencing project: providing services to taxonomists for standard genome sequencing and annotation.</title>
        <authorList>
            <consortium name="The Broad Institute Genomics Platform"/>
            <consortium name="The Broad Institute Genome Sequencing Center for Infectious Disease"/>
            <person name="Wu L."/>
            <person name="Ma J."/>
        </authorList>
    </citation>
    <scope>NUCLEOTIDE SEQUENCE [LARGE SCALE GENOMIC DNA]</scope>
    <source>
        <strain evidence="3">CGMCC 1.10130</strain>
    </source>
</reference>
<organism evidence="2 3">
    <name type="scientific">Neiella marina</name>
    <dbReference type="NCBI Taxonomy" id="508461"/>
    <lineage>
        <taxon>Bacteria</taxon>
        <taxon>Pseudomonadati</taxon>
        <taxon>Pseudomonadota</taxon>
        <taxon>Gammaproteobacteria</taxon>
        <taxon>Alteromonadales</taxon>
        <taxon>Echinimonadaceae</taxon>
        <taxon>Neiella</taxon>
    </lineage>
</organism>
<dbReference type="InterPro" id="IPR009051">
    <property type="entry name" value="Helical_ferredxn"/>
</dbReference>
<comment type="caution">
    <text evidence="2">The sequence shown here is derived from an EMBL/GenBank/DDBJ whole genome shotgun (WGS) entry which is preliminary data.</text>
</comment>
<dbReference type="Gene3D" id="1.10.1060.10">
    <property type="entry name" value="Alpha-helical ferredoxin"/>
    <property type="match status" value="1"/>
</dbReference>
<dbReference type="AlphaFoldDB" id="A0A8J2XQW8"/>
<dbReference type="InterPro" id="IPR017896">
    <property type="entry name" value="4Fe4S_Fe-S-bd"/>
</dbReference>
<sequence length="461" mass="50679">MVKRLLDWSQYQDQGMGDAYADIPNHGGDFAKAVSVCIRSGICQESNNRRLMCPSFRISDDANLSPGGRVQLLKKLLNDSDNSFLTDRQLAASLEQCVSCKGCKRECENNLDMAAIKAEYLAQRRELGLSSLRSRLFAEFPYWLYRFAWLNNLIKWRNQSSVLKTIGASLVGINSNIDLPEPALTPYQDSPAQQARNEAWSGKADPMTVVLLIDSFTALFHPNHATDAIDVLTAAGYKVITIHPQTNASGELLDSGRSLFSQGFIDRAKQQGRALLAALSPFLAAQIKIVGLEPSAHLMLRDEYLMMQLGPEVQGLAQHSLLFEEFVAREKMAGRFNADFQPAACGTVLVHGHCHQKAVGAIKSMRKVLRLIPKLKVNFIEASCCGMAGSYGLQNEHAESSLAMANMALLPALDDMPQAPVVCNGFSCSHQIYALRGRKPFHLATLLAGHLKKPAKTPAHQ</sequence>
<dbReference type="Pfam" id="PF13183">
    <property type="entry name" value="Fer4_8"/>
    <property type="match status" value="1"/>
</dbReference>
<dbReference type="PANTHER" id="PTHR32479">
    <property type="entry name" value="GLYCOLATE OXIDASE IRON-SULFUR SUBUNIT"/>
    <property type="match status" value="1"/>
</dbReference>
<evidence type="ECO:0000313" key="3">
    <source>
        <dbReference type="Proteomes" id="UP000619743"/>
    </source>
</evidence>
<name>A0A8J2XQW8_9GAMM</name>
<evidence type="ECO:0000259" key="1">
    <source>
        <dbReference type="Pfam" id="PF13183"/>
    </source>
</evidence>
<dbReference type="GO" id="GO:0051536">
    <property type="term" value="F:iron-sulfur cluster binding"/>
    <property type="evidence" value="ECO:0007669"/>
    <property type="project" value="InterPro"/>
</dbReference>